<reference evidence="10 11" key="1">
    <citation type="submission" date="2013-11" db="EMBL/GenBank/DDBJ databases">
        <title>Genome sequencing of Stegodyphus mimosarum.</title>
        <authorList>
            <person name="Bechsgaard J."/>
        </authorList>
    </citation>
    <scope>NUCLEOTIDE SEQUENCE [LARGE SCALE GENOMIC DNA]</scope>
</reference>
<dbReference type="Gene3D" id="3.40.5.90">
    <property type="entry name" value="CDGSH iron-sulfur domain, mitoNEET-type"/>
    <property type="match status" value="1"/>
</dbReference>
<evidence type="ECO:0000259" key="9">
    <source>
        <dbReference type="SMART" id="SM00704"/>
    </source>
</evidence>
<keyword evidence="11" id="KW-1185">Reference proteome</keyword>
<keyword evidence="8" id="KW-1133">Transmembrane helix</keyword>
<feature type="region of interest" description="Disordered" evidence="7">
    <location>
        <begin position="76"/>
        <end position="99"/>
    </location>
</feature>
<keyword evidence="8" id="KW-0472">Membrane</keyword>
<evidence type="ECO:0000313" key="10">
    <source>
        <dbReference type="EMBL" id="KFM60678.1"/>
    </source>
</evidence>
<keyword evidence="4" id="KW-0408">Iron</keyword>
<evidence type="ECO:0000256" key="1">
    <source>
        <dbReference type="ARBA" id="ARBA00008624"/>
    </source>
</evidence>
<dbReference type="InterPro" id="IPR045131">
    <property type="entry name" value="CISD1/2"/>
</dbReference>
<dbReference type="STRING" id="407821.A0A087T6D9"/>
<comment type="similarity">
    <text evidence="1">Belongs to the CISD protein family. CISD2 subfamily.</text>
</comment>
<name>A0A087T6D9_STEMI</name>
<protein>
    <submittedName>
        <fullName evidence="10">CDGSH iron-sulfur domain-containing protein 1</fullName>
    </submittedName>
</protein>
<comment type="cofactor">
    <cofactor evidence="6">
        <name>[2Fe-2S] cluster</name>
        <dbReference type="ChEBI" id="CHEBI:190135"/>
    </cofactor>
</comment>
<feature type="transmembrane region" description="Helical" evidence="8">
    <location>
        <begin position="12"/>
        <end position="30"/>
    </location>
</feature>
<keyword evidence="8" id="KW-0812">Transmembrane</keyword>
<dbReference type="GO" id="GO:0005741">
    <property type="term" value="C:mitochondrial outer membrane"/>
    <property type="evidence" value="ECO:0007669"/>
    <property type="project" value="TreeGrafter"/>
</dbReference>
<evidence type="ECO:0000256" key="8">
    <source>
        <dbReference type="SAM" id="Phobius"/>
    </source>
</evidence>
<evidence type="ECO:0000313" key="11">
    <source>
        <dbReference type="Proteomes" id="UP000054359"/>
    </source>
</evidence>
<dbReference type="InterPro" id="IPR042216">
    <property type="entry name" value="MitoNEET_CISD"/>
</dbReference>
<keyword evidence="2" id="KW-0001">2Fe-2S</keyword>
<evidence type="ECO:0000256" key="6">
    <source>
        <dbReference type="ARBA" id="ARBA00034078"/>
    </source>
</evidence>
<evidence type="ECO:0000256" key="3">
    <source>
        <dbReference type="ARBA" id="ARBA00022723"/>
    </source>
</evidence>
<dbReference type="AlphaFoldDB" id="A0A087T6D9"/>
<sequence>MLNENVQHVLPWVVSAAAVSYALYATIILVKRKGRVNKKHQLNSDKVVHSVDIEDIGKKSVFCRCWKSEKFPYCDGSHNKHNEETGDNLGPLIVKQKDS</sequence>
<dbReference type="EMBL" id="KK113645">
    <property type="protein sequence ID" value="KFM60678.1"/>
    <property type="molecule type" value="Genomic_DNA"/>
</dbReference>
<dbReference type="OrthoDB" id="449252at2759"/>
<evidence type="ECO:0000256" key="7">
    <source>
        <dbReference type="SAM" id="MobiDB-lite"/>
    </source>
</evidence>
<dbReference type="FunFam" id="3.40.5.90:FF:000001">
    <property type="entry name" value="CDGSH iron-sulfur domain-containing protein 1"/>
    <property type="match status" value="1"/>
</dbReference>
<accession>A0A087T6D9</accession>
<dbReference type="PANTHER" id="PTHR13680">
    <property type="entry name" value="CDGSH IRON-SULFUR DOMAIN-CONTAINING PROTEIN 1"/>
    <property type="match status" value="1"/>
</dbReference>
<evidence type="ECO:0000256" key="2">
    <source>
        <dbReference type="ARBA" id="ARBA00022714"/>
    </source>
</evidence>
<gene>
    <name evidence="10" type="ORF">X975_10124</name>
</gene>
<dbReference type="SMART" id="SM00704">
    <property type="entry name" value="ZnF_CDGSH"/>
    <property type="match status" value="1"/>
</dbReference>
<dbReference type="PANTHER" id="PTHR13680:SF5">
    <property type="entry name" value="CDGSH IRON-SULFUR DOMAIN-CONTAINING PROTEIN 1"/>
    <property type="match status" value="1"/>
</dbReference>
<feature type="domain" description="Iron-binding zinc finger CDGSH type" evidence="9">
    <location>
        <begin position="46"/>
        <end position="84"/>
    </location>
</feature>
<feature type="non-terminal residue" evidence="10">
    <location>
        <position position="99"/>
    </location>
</feature>
<evidence type="ECO:0000256" key="4">
    <source>
        <dbReference type="ARBA" id="ARBA00023004"/>
    </source>
</evidence>
<dbReference type="GO" id="GO:0010506">
    <property type="term" value="P:regulation of autophagy"/>
    <property type="evidence" value="ECO:0007669"/>
    <property type="project" value="InterPro"/>
</dbReference>
<dbReference type="OMA" id="HNEECGD"/>
<dbReference type="Pfam" id="PF09360">
    <property type="entry name" value="zf-CDGSH"/>
    <property type="match status" value="1"/>
</dbReference>
<dbReference type="GO" id="GO:0046872">
    <property type="term" value="F:metal ion binding"/>
    <property type="evidence" value="ECO:0007669"/>
    <property type="project" value="UniProtKB-KW"/>
</dbReference>
<dbReference type="Proteomes" id="UP000054359">
    <property type="component" value="Unassembled WGS sequence"/>
</dbReference>
<dbReference type="GO" id="GO:0051537">
    <property type="term" value="F:2 iron, 2 sulfur cluster binding"/>
    <property type="evidence" value="ECO:0007669"/>
    <property type="project" value="UniProtKB-KW"/>
</dbReference>
<evidence type="ECO:0000256" key="5">
    <source>
        <dbReference type="ARBA" id="ARBA00023014"/>
    </source>
</evidence>
<keyword evidence="3" id="KW-0479">Metal-binding</keyword>
<organism evidence="10 11">
    <name type="scientific">Stegodyphus mimosarum</name>
    <name type="common">African social velvet spider</name>
    <dbReference type="NCBI Taxonomy" id="407821"/>
    <lineage>
        <taxon>Eukaryota</taxon>
        <taxon>Metazoa</taxon>
        <taxon>Ecdysozoa</taxon>
        <taxon>Arthropoda</taxon>
        <taxon>Chelicerata</taxon>
        <taxon>Arachnida</taxon>
        <taxon>Araneae</taxon>
        <taxon>Araneomorphae</taxon>
        <taxon>Entelegynae</taxon>
        <taxon>Eresoidea</taxon>
        <taxon>Eresidae</taxon>
        <taxon>Stegodyphus</taxon>
    </lineage>
</organism>
<proteinExistence type="inferred from homology"/>
<dbReference type="InterPro" id="IPR018967">
    <property type="entry name" value="FeS-contain_CDGSH-typ"/>
</dbReference>
<keyword evidence="5" id="KW-0411">Iron-sulfur</keyword>